<sequence length="126" mass="13492">MSNPSLGTVACPTCGADGADVRQSKRRGAHLYWQCAACGLNQPTGAVIQERLWRETEWHTGAEPTRPANVTADLARNTPTEFDPTEPEPEAEPEPSSQPSARPSRARGLGVLLLASLGLGVFLSQR</sequence>
<reference evidence="2 3" key="1">
    <citation type="submission" date="2020-03" db="EMBL/GenBank/DDBJ databases">
        <title>Identification of Halomonas strains.</title>
        <authorList>
            <person name="Xiao Z."/>
            <person name="Dong F."/>
            <person name="Wang Z."/>
            <person name="Zhao J.-Y."/>
        </authorList>
    </citation>
    <scope>NUCLEOTIDE SEQUENCE [LARGE SCALE GENOMIC DNA]</scope>
    <source>
        <strain evidence="2 3">DX6</strain>
    </source>
</reference>
<comment type="caution">
    <text evidence="2">The sequence shown here is derived from an EMBL/GenBank/DDBJ whole genome shotgun (WGS) entry which is preliminary data.</text>
</comment>
<dbReference type="RefSeq" id="WP_167110082.1">
    <property type="nucleotide sequence ID" value="NZ_JAAQTO010000002.1"/>
</dbReference>
<evidence type="ECO:0000313" key="2">
    <source>
        <dbReference type="EMBL" id="NIC03981.1"/>
    </source>
</evidence>
<feature type="compositionally biased region" description="Acidic residues" evidence="1">
    <location>
        <begin position="83"/>
        <end position="93"/>
    </location>
</feature>
<evidence type="ECO:0000313" key="3">
    <source>
        <dbReference type="Proteomes" id="UP001318321"/>
    </source>
</evidence>
<accession>A0ABX0PL44</accession>
<organism evidence="2 3">
    <name type="scientific">Billgrantia bachuensis</name>
    <dbReference type="NCBI Taxonomy" id="2717286"/>
    <lineage>
        <taxon>Bacteria</taxon>
        <taxon>Pseudomonadati</taxon>
        <taxon>Pseudomonadota</taxon>
        <taxon>Gammaproteobacteria</taxon>
        <taxon>Oceanospirillales</taxon>
        <taxon>Halomonadaceae</taxon>
        <taxon>Billgrantia</taxon>
    </lineage>
</organism>
<protein>
    <submittedName>
        <fullName evidence="2">Uncharacterized protein</fullName>
    </submittedName>
</protein>
<name>A0ABX0PL44_9GAMM</name>
<dbReference type="Proteomes" id="UP001318321">
    <property type="component" value="Unassembled WGS sequence"/>
</dbReference>
<evidence type="ECO:0000256" key="1">
    <source>
        <dbReference type="SAM" id="MobiDB-lite"/>
    </source>
</evidence>
<feature type="region of interest" description="Disordered" evidence="1">
    <location>
        <begin position="58"/>
        <end position="105"/>
    </location>
</feature>
<proteinExistence type="predicted"/>
<keyword evidence="3" id="KW-1185">Reference proteome</keyword>
<dbReference type="EMBL" id="JAAQTO010000002">
    <property type="protein sequence ID" value="NIC03981.1"/>
    <property type="molecule type" value="Genomic_DNA"/>
</dbReference>
<feature type="compositionally biased region" description="Low complexity" evidence="1">
    <location>
        <begin position="94"/>
        <end position="105"/>
    </location>
</feature>
<gene>
    <name evidence="2" type="ORF">HBJ55_00865</name>
</gene>